<keyword evidence="1" id="KW-0812">Transmembrane</keyword>
<comment type="caution">
    <text evidence="2">The sequence shown here is derived from an EMBL/GenBank/DDBJ whole genome shotgun (WGS) entry which is preliminary data.</text>
</comment>
<protein>
    <submittedName>
        <fullName evidence="2">Uncharacterized protein</fullName>
    </submittedName>
</protein>
<sequence length="78" mass="8148">LLFGAIGGLARGLLGAYKNSMNLGERRKIIWGRMLLNIITAMIVGGVVGMIVDGDPVTACASGYVGIDVIESVIKLSK</sequence>
<dbReference type="AlphaFoldDB" id="X1QHK8"/>
<keyword evidence="1" id="KW-0472">Membrane</keyword>
<dbReference type="EMBL" id="BARW01000678">
    <property type="protein sequence ID" value="GAI67723.1"/>
    <property type="molecule type" value="Genomic_DNA"/>
</dbReference>
<evidence type="ECO:0000256" key="1">
    <source>
        <dbReference type="SAM" id="Phobius"/>
    </source>
</evidence>
<evidence type="ECO:0000313" key="2">
    <source>
        <dbReference type="EMBL" id="GAI67723.1"/>
    </source>
</evidence>
<gene>
    <name evidence="2" type="ORF">S12H4_02667</name>
</gene>
<feature type="transmembrane region" description="Helical" evidence="1">
    <location>
        <begin position="30"/>
        <end position="52"/>
    </location>
</feature>
<reference evidence="2" key="1">
    <citation type="journal article" date="2014" name="Front. Microbiol.">
        <title>High frequency of phylogenetically diverse reductive dehalogenase-homologous genes in deep subseafloor sedimentary metagenomes.</title>
        <authorList>
            <person name="Kawai M."/>
            <person name="Futagami T."/>
            <person name="Toyoda A."/>
            <person name="Takaki Y."/>
            <person name="Nishi S."/>
            <person name="Hori S."/>
            <person name="Arai W."/>
            <person name="Tsubouchi T."/>
            <person name="Morono Y."/>
            <person name="Uchiyama I."/>
            <person name="Ito T."/>
            <person name="Fujiyama A."/>
            <person name="Inagaki F."/>
            <person name="Takami H."/>
        </authorList>
    </citation>
    <scope>NUCLEOTIDE SEQUENCE</scope>
    <source>
        <strain evidence="2">Expedition CK06-06</strain>
    </source>
</reference>
<keyword evidence="1" id="KW-1133">Transmembrane helix</keyword>
<name>X1QHK8_9ZZZZ</name>
<accession>X1QHK8</accession>
<proteinExistence type="predicted"/>
<feature type="non-terminal residue" evidence="2">
    <location>
        <position position="1"/>
    </location>
</feature>
<organism evidence="2">
    <name type="scientific">marine sediment metagenome</name>
    <dbReference type="NCBI Taxonomy" id="412755"/>
    <lineage>
        <taxon>unclassified sequences</taxon>
        <taxon>metagenomes</taxon>
        <taxon>ecological metagenomes</taxon>
    </lineage>
</organism>